<proteinExistence type="predicted"/>
<evidence type="ECO:0000313" key="3">
    <source>
        <dbReference type="EMBL" id="CAA7031631.1"/>
    </source>
</evidence>
<reference evidence="3" key="1">
    <citation type="submission" date="2020-01" db="EMBL/GenBank/DDBJ databases">
        <authorList>
            <person name="Mishra B."/>
        </authorList>
    </citation>
    <scope>NUCLEOTIDE SEQUENCE [LARGE SCALE GENOMIC DNA]</scope>
</reference>
<dbReference type="Pfam" id="PF03078">
    <property type="entry name" value="ATHILA"/>
    <property type="match status" value="1"/>
</dbReference>
<feature type="domain" description="Arabidopsis retrotransposon Orf1 C-terminal" evidence="2">
    <location>
        <begin position="1"/>
        <end position="116"/>
    </location>
</feature>
<accession>A0A6D2IVE7</accession>
<protein>
    <recommendedName>
        <fullName evidence="2">Arabidopsis retrotransposon Orf1 C-terminal domain-containing protein</fullName>
    </recommendedName>
</protein>
<evidence type="ECO:0000259" key="2">
    <source>
        <dbReference type="Pfam" id="PF03078"/>
    </source>
</evidence>
<evidence type="ECO:0000313" key="4">
    <source>
        <dbReference type="Proteomes" id="UP000467841"/>
    </source>
</evidence>
<name>A0A6D2IVE7_9BRAS</name>
<organism evidence="3 4">
    <name type="scientific">Microthlaspi erraticum</name>
    <dbReference type="NCBI Taxonomy" id="1685480"/>
    <lineage>
        <taxon>Eukaryota</taxon>
        <taxon>Viridiplantae</taxon>
        <taxon>Streptophyta</taxon>
        <taxon>Embryophyta</taxon>
        <taxon>Tracheophyta</taxon>
        <taxon>Spermatophyta</taxon>
        <taxon>Magnoliopsida</taxon>
        <taxon>eudicotyledons</taxon>
        <taxon>Gunneridae</taxon>
        <taxon>Pentapetalae</taxon>
        <taxon>rosids</taxon>
        <taxon>malvids</taxon>
        <taxon>Brassicales</taxon>
        <taxon>Brassicaceae</taxon>
        <taxon>Coluteocarpeae</taxon>
        <taxon>Microthlaspi</taxon>
    </lineage>
</organism>
<feature type="region of interest" description="Disordered" evidence="1">
    <location>
        <begin position="216"/>
        <end position="235"/>
    </location>
</feature>
<keyword evidence="4" id="KW-1185">Reference proteome</keyword>
<comment type="caution">
    <text evidence="3">The sequence shown here is derived from an EMBL/GenBank/DDBJ whole genome shotgun (WGS) entry which is preliminary data.</text>
</comment>
<feature type="compositionally biased region" description="Polar residues" evidence="1">
    <location>
        <begin position="120"/>
        <end position="143"/>
    </location>
</feature>
<sequence>MLLPNRDFTTVGEGNNIDFSPPLHTLVGHEDDMREEEPELDRAEDRVEDRIQIEEELGEPDCYYFEEYEAPRMNPSVVAAHKRIGLLQKFNKWQGKAMKKMQNSMDKMVSKIKSLEKKVTGSSSKKNKASLTSPFRRSLSVLTTPRRLPAQDPPRASSYEPREAEETELGRVGGRVKFEEPEFENPGYEFDPAPYQDFHQSSWPPYNRFERARFHQGQGSHTHFEDDDEEPQTNEGCTDIVEWSAPELASQIFGEHLGIKHFSL</sequence>
<dbReference type="AlphaFoldDB" id="A0A6D2IVE7"/>
<dbReference type="OrthoDB" id="10517735at2759"/>
<dbReference type="InterPro" id="IPR004312">
    <property type="entry name" value="ATHILA_Orf1_C"/>
</dbReference>
<feature type="region of interest" description="Disordered" evidence="1">
    <location>
        <begin position="116"/>
        <end position="169"/>
    </location>
</feature>
<dbReference type="EMBL" id="CACVBM020001108">
    <property type="protein sequence ID" value="CAA7031631.1"/>
    <property type="molecule type" value="Genomic_DNA"/>
</dbReference>
<evidence type="ECO:0000256" key="1">
    <source>
        <dbReference type="SAM" id="MobiDB-lite"/>
    </source>
</evidence>
<gene>
    <name evidence="3" type="ORF">MERR_LOCUS18866</name>
</gene>
<dbReference type="Proteomes" id="UP000467841">
    <property type="component" value="Unassembled WGS sequence"/>
</dbReference>